<evidence type="ECO:0000313" key="2">
    <source>
        <dbReference type="Proteomes" id="UP000828390"/>
    </source>
</evidence>
<dbReference type="EMBL" id="JAIWYP010000013">
    <property type="protein sequence ID" value="KAH3717754.1"/>
    <property type="molecule type" value="Genomic_DNA"/>
</dbReference>
<keyword evidence="2" id="KW-1185">Reference proteome</keyword>
<dbReference type="AlphaFoldDB" id="A0A9D4HHL5"/>
<evidence type="ECO:0000313" key="1">
    <source>
        <dbReference type="EMBL" id="KAH3717754.1"/>
    </source>
</evidence>
<reference evidence="1" key="2">
    <citation type="submission" date="2020-11" db="EMBL/GenBank/DDBJ databases">
        <authorList>
            <person name="McCartney M.A."/>
            <person name="Auch B."/>
            <person name="Kono T."/>
            <person name="Mallez S."/>
            <person name="Becker A."/>
            <person name="Gohl D.M."/>
            <person name="Silverstein K.A.T."/>
            <person name="Koren S."/>
            <person name="Bechman K.B."/>
            <person name="Herman A."/>
            <person name="Abrahante J.E."/>
            <person name="Garbe J."/>
        </authorList>
    </citation>
    <scope>NUCLEOTIDE SEQUENCE</scope>
    <source>
        <strain evidence="1">Duluth1</strain>
        <tissue evidence="1">Whole animal</tissue>
    </source>
</reference>
<gene>
    <name evidence="1" type="ORF">DPMN_060550</name>
</gene>
<protein>
    <submittedName>
        <fullName evidence="1">Uncharacterized protein</fullName>
    </submittedName>
</protein>
<name>A0A9D4HHL5_DREPO</name>
<comment type="caution">
    <text evidence="1">The sequence shown here is derived from an EMBL/GenBank/DDBJ whole genome shotgun (WGS) entry which is preliminary data.</text>
</comment>
<dbReference type="Proteomes" id="UP000828390">
    <property type="component" value="Unassembled WGS sequence"/>
</dbReference>
<organism evidence="1 2">
    <name type="scientific">Dreissena polymorpha</name>
    <name type="common">Zebra mussel</name>
    <name type="synonym">Mytilus polymorpha</name>
    <dbReference type="NCBI Taxonomy" id="45954"/>
    <lineage>
        <taxon>Eukaryota</taxon>
        <taxon>Metazoa</taxon>
        <taxon>Spiralia</taxon>
        <taxon>Lophotrochozoa</taxon>
        <taxon>Mollusca</taxon>
        <taxon>Bivalvia</taxon>
        <taxon>Autobranchia</taxon>
        <taxon>Heteroconchia</taxon>
        <taxon>Euheterodonta</taxon>
        <taxon>Imparidentia</taxon>
        <taxon>Neoheterodontei</taxon>
        <taxon>Myida</taxon>
        <taxon>Dreissenoidea</taxon>
        <taxon>Dreissenidae</taxon>
        <taxon>Dreissena</taxon>
    </lineage>
</organism>
<proteinExistence type="predicted"/>
<reference evidence="1" key="1">
    <citation type="journal article" date="2019" name="bioRxiv">
        <title>The Genome of the Zebra Mussel, Dreissena polymorpha: A Resource for Invasive Species Research.</title>
        <authorList>
            <person name="McCartney M.A."/>
            <person name="Auch B."/>
            <person name="Kono T."/>
            <person name="Mallez S."/>
            <person name="Zhang Y."/>
            <person name="Obille A."/>
            <person name="Becker A."/>
            <person name="Abrahante J.E."/>
            <person name="Garbe J."/>
            <person name="Badalamenti J.P."/>
            <person name="Herman A."/>
            <person name="Mangelson H."/>
            <person name="Liachko I."/>
            <person name="Sullivan S."/>
            <person name="Sone E.D."/>
            <person name="Koren S."/>
            <person name="Silverstein K.A.T."/>
            <person name="Beckman K.B."/>
            <person name="Gohl D.M."/>
        </authorList>
    </citation>
    <scope>NUCLEOTIDE SEQUENCE</scope>
    <source>
        <strain evidence="1">Duluth1</strain>
        <tissue evidence="1">Whole animal</tissue>
    </source>
</reference>
<accession>A0A9D4HHL5</accession>
<sequence>MRFALVTLRLEYGFIIHVLNGKASFPIRKYGVFFSSPGSGSGYGKPRLFSSSIVLSSVLLKSWASDVPPLAPKFTQMNL</sequence>